<organism evidence="1 2">
    <name type="scientific">Rhododendron molle</name>
    <name type="common">Chinese azalea</name>
    <name type="synonym">Azalea mollis</name>
    <dbReference type="NCBI Taxonomy" id="49168"/>
    <lineage>
        <taxon>Eukaryota</taxon>
        <taxon>Viridiplantae</taxon>
        <taxon>Streptophyta</taxon>
        <taxon>Embryophyta</taxon>
        <taxon>Tracheophyta</taxon>
        <taxon>Spermatophyta</taxon>
        <taxon>Magnoliopsida</taxon>
        <taxon>eudicotyledons</taxon>
        <taxon>Gunneridae</taxon>
        <taxon>Pentapetalae</taxon>
        <taxon>asterids</taxon>
        <taxon>Ericales</taxon>
        <taxon>Ericaceae</taxon>
        <taxon>Ericoideae</taxon>
        <taxon>Rhodoreae</taxon>
        <taxon>Rhododendron</taxon>
    </lineage>
</organism>
<accession>A0ACC0N8C0</accession>
<name>A0ACC0N8C0_RHOML</name>
<proteinExistence type="predicted"/>
<keyword evidence="2" id="KW-1185">Reference proteome</keyword>
<comment type="caution">
    <text evidence="1">The sequence shown here is derived from an EMBL/GenBank/DDBJ whole genome shotgun (WGS) entry which is preliminary data.</text>
</comment>
<dbReference type="Proteomes" id="UP001062846">
    <property type="component" value="Chromosome 6"/>
</dbReference>
<reference evidence="1" key="1">
    <citation type="submission" date="2022-02" db="EMBL/GenBank/DDBJ databases">
        <title>Plant Genome Project.</title>
        <authorList>
            <person name="Zhang R.-G."/>
        </authorList>
    </citation>
    <scope>NUCLEOTIDE SEQUENCE</scope>
    <source>
        <strain evidence="1">AT1</strain>
    </source>
</reference>
<dbReference type="EMBL" id="CM046393">
    <property type="protein sequence ID" value="KAI8549141.1"/>
    <property type="molecule type" value="Genomic_DNA"/>
</dbReference>
<protein>
    <submittedName>
        <fullName evidence="1">Uncharacterized protein</fullName>
    </submittedName>
</protein>
<evidence type="ECO:0000313" key="1">
    <source>
        <dbReference type="EMBL" id="KAI8549141.1"/>
    </source>
</evidence>
<evidence type="ECO:0000313" key="2">
    <source>
        <dbReference type="Proteomes" id="UP001062846"/>
    </source>
</evidence>
<sequence>MDELIPKKCPAIERPDGPDRSIRPHRDARLKRLMTSPFTWEIDSVTPPKGFTQPKFAKYDGMTEAYTHLVQYKLVMSLFLLNEPSDDAFLCKSRDGVISARGFKLGLTSQDEQVYDDLARNKPNSMKDLMTRIEGRCQLIESKAKRGMGKSTSSKITSFSAAALVPTPVSMPKKQVNNIKESPRKGPKPSDFNVEKTVFTIPIYRIIDQVKDQPIFSFPNQNLSTENRKIKNPIVRCSYHNEQGHFTIACKPFKAYLEQLMAGGHLDNLIDHKKTKARAERAENRTEEEVQTIHVIHGLLHPEVGRLIRAELNDASSTK</sequence>
<gene>
    <name evidence="1" type="ORF">RHMOL_Rhmol06G0003600</name>
</gene>